<keyword evidence="1" id="KW-1133">Transmembrane helix</keyword>
<gene>
    <name evidence="2" type="primary">ATP8</name>
</gene>
<dbReference type="RefSeq" id="YP_010164874.1">
    <property type="nucleotide sequence ID" value="NC_057497.1"/>
</dbReference>
<feature type="transmembrane region" description="Helical" evidence="1">
    <location>
        <begin position="12"/>
        <end position="33"/>
    </location>
</feature>
<keyword evidence="1" id="KW-0812">Transmembrane</keyword>
<evidence type="ECO:0000256" key="1">
    <source>
        <dbReference type="SAM" id="Phobius"/>
    </source>
</evidence>
<keyword evidence="2" id="KW-0496">Mitochondrion</keyword>
<reference evidence="2" key="1">
    <citation type="journal article" date="2020" name="Mitochondrial DNA Part B Resour">
        <title>The complete mitochondrial genome of Jesogammarus (Jesogammarus) hinumensis (Crustacea: Amphipoda: Anisogammaridae).</title>
        <authorList>
            <person name="Lee C.W."/>
            <person name="Tomikawa K."/>
            <person name="Min G.S."/>
        </authorList>
    </citation>
    <scope>NUCLEOTIDE SEQUENCE</scope>
</reference>
<geneLocation type="mitochondrion" evidence="2"/>
<organism evidence="2">
    <name type="scientific">Jesogammarus hinumensis</name>
    <dbReference type="NCBI Taxonomy" id="378308"/>
    <lineage>
        <taxon>Eukaryota</taxon>
        <taxon>Metazoa</taxon>
        <taxon>Ecdysozoa</taxon>
        <taxon>Arthropoda</taxon>
        <taxon>Crustacea</taxon>
        <taxon>Multicrustacea</taxon>
        <taxon>Malacostraca</taxon>
        <taxon>Eumalacostraca</taxon>
        <taxon>Peracarida</taxon>
        <taxon>Amphipoda</taxon>
        <taxon>Senticaudata</taxon>
        <taxon>Gammarida</taxon>
        <taxon>Gammaridira</taxon>
        <taxon>Gammaroidea</taxon>
        <taxon>Anisogammaridae</taxon>
        <taxon>Jesogammarus</taxon>
    </lineage>
</organism>
<evidence type="ECO:0000313" key="2">
    <source>
        <dbReference type="EMBL" id="QRN71579.1"/>
    </source>
</evidence>
<dbReference type="EMBL" id="MT270126">
    <property type="protein sequence ID" value="QRN71579.1"/>
    <property type="molecule type" value="Genomic_DNA"/>
</dbReference>
<dbReference type="CTD" id="4509"/>
<sequence>MPQMAPILWYPLFMMILFLIVLIMSEMYFQICLGDTVKKKKFFFSLYSWLW</sequence>
<protein>
    <submittedName>
        <fullName evidence="2">ATP synthase F0 subunit 8</fullName>
    </submittedName>
</protein>
<dbReference type="AlphaFoldDB" id="A0A891ZKI2"/>
<proteinExistence type="predicted"/>
<dbReference type="GeneID" id="67268931"/>
<reference evidence="2" key="2">
    <citation type="submission" date="2020-03" db="EMBL/GenBank/DDBJ databases">
        <authorList>
            <person name="Lee C.-W."/>
            <person name="Tomikawa K."/>
            <person name="Min G.-S."/>
        </authorList>
    </citation>
    <scope>NUCLEOTIDE SEQUENCE</scope>
</reference>
<name>A0A891ZKI2_9CRUS</name>
<keyword evidence="1" id="KW-0472">Membrane</keyword>
<accession>A0A891ZKI2</accession>